<proteinExistence type="predicted"/>
<evidence type="ECO:0000313" key="2">
    <source>
        <dbReference type="Proteomes" id="UP000712673"/>
    </source>
</evidence>
<evidence type="ECO:0000313" key="1">
    <source>
        <dbReference type="EMBL" id="MBM3225016.1"/>
    </source>
</evidence>
<dbReference type="EMBL" id="VGLS01000458">
    <property type="protein sequence ID" value="MBM3225016.1"/>
    <property type="molecule type" value="Genomic_DNA"/>
</dbReference>
<accession>A0A938B379</accession>
<name>A0A938B379_UNCTE</name>
<gene>
    <name evidence="1" type="ORF">FJZ47_14595</name>
</gene>
<sequence length="244" mass="28379">MMLWELARLNDAELQQLFDLAYCLHPHTATAWQVLIEAGPVAARWQKAQHNNPGGDKPYQRTTPNKCLFQLGLYLASESREKDQESLEPTQSPRYAPTRQDRAVRYLKLLTLEMMIRRSIYGAIGMGCFLYTYHPGDIEYMFEQLYNPGNLRRCKQMLLERIEERFQDAVERLCGARGTIRLRSRALSRNERPWVDSVRMRLCPWYPAQPAHIAGTEDMAAVFKNYFGHKAKGLAKERPILDEQ</sequence>
<organism evidence="1 2">
    <name type="scientific">Tectimicrobiota bacterium</name>
    <dbReference type="NCBI Taxonomy" id="2528274"/>
    <lineage>
        <taxon>Bacteria</taxon>
        <taxon>Pseudomonadati</taxon>
        <taxon>Nitrospinota/Tectimicrobiota group</taxon>
        <taxon>Candidatus Tectimicrobiota</taxon>
    </lineage>
</organism>
<comment type="caution">
    <text evidence="1">The sequence shown here is derived from an EMBL/GenBank/DDBJ whole genome shotgun (WGS) entry which is preliminary data.</text>
</comment>
<dbReference type="Proteomes" id="UP000712673">
    <property type="component" value="Unassembled WGS sequence"/>
</dbReference>
<protein>
    <submittedName>
        <fullName evidence="1">Uncharacterized protein</fullName>
    </submittedName>
</protein>
<reference evidence="1" key="1">
    <citation type="submission" date="2019-03" db="EMBL/GenBank/DDBJ databases">
        <title>Lake Tanganyika Metagenome-Assembled Genomes (MAGs).</title>
        <authorList>
            <person name="Tran P."/>
        </authorList>
    </citation>
    <scope>NUCLEOTIDE SEQUENCE</scope>
    <source>
        <strain evidence="1">K_DeepCast_65m_m2_066</strain>
    </source>
</reference>
<dbReference type="AlphaFoldDB" id="A0A938B379"/>